<dbReference type="Pfam" id="PF04965">
    <property type="entry name" value="GPW_gp25"/>
    <property type="match status" value="1"/>
</dbReference>
<name>A0A841J978_9SPHI</name>
<evidence type="ECO:0000259" key="1">
    <source>
        <dbReference type="Pfam" id="PF04965"/>
    </source>
</evidence>
<feature type="domain" description="IraD/Gp25-like" evidence="1">
    <location>
        <begin position="27"/>
        <end position="117"/>
    </location>
</feature>
<dbReference type="InterPro" id="IPR007048">
    <property type="entry name" value="IraD/Gp25-like"/>
</dbReference>
<proteinExistence type="predicted"/>
<dbReference type="Gene3D" id="3.10.450.40">
    <property type="match status" value="1"/>
</dbReference>
<dbReference type="RefSeq" id="WP_183587004.1">
    <property type="nucleotide sequence ID" value="NZ_JACHCA010000004.1"/>
</dbReference>
<dbReference type="SUPFAM" id="SSF160719">
    <property type="entry name" value="gpW/gp25-like"/>
    <property type="match status" value="1"/>
</dbReference>
<dbReference type="AlphaFoldDB" id="A0A841J978"/>
<reference evidence="2 3" key="1">
    <citation type="submission" date="2020-08" db="EMBL/GenBank/DDBJ databases">
        <title>Genomic Encyclopedia of Type Strains, Phase IV (KMG-V): Genome sequencing to study the core and pangenomes of soil and plant-associated prokaryotes.</title>
        <authorList>
            <person name="Whitman W."/>
        </authorList>
    </citation>
    <scope>NUCLEOTIDE SEQUENCE [LARGE SCALE GENOMIC DNA]</scope>
    <source>
        <strain evidence="2 3">MP601</strain>
    </source>
</reference>
<accession>A0A841J978</accession>
<organism evidence="2 3">
    <name type="scientific">Mucilaginibacter lappiensis</name>
    <dbReference type="NCBI Taxonomy" id="354630"/>
    <lineage>
        <taxon>Bacteria</taxon>
        <taxon>Pseudomonadati</taxon>
        <taxon>Bacteroidota</taxon>
        <taxon>Sphingobacteriia</taxon>
        <taxon>Sphingobacteriales</taxon>
        <taxon>Sphingobacteriaceae</taxon>
        <taxon>Mucilaginibacter</taxon>
    </lineage>
</organism>
<dbReference type="EMBL" id="JACHCA010000004">
    <property type="protein sequence ID" value="MBB6127729.1"/>
    <property type="molecule type" value="Genomic_DNA"/>
</dbReference>
<gene>
    <name evidence="2" type="ORF">HDF22_001837</name>
</gene>
<evidence type="ECO:0000313" key="3">
    <source>
        <dbReference type="Proteomes" id="UP000548326"/>
    </source>
</evidence>
<evidence type="ECO:0000313" key="2">
    <source>
        <dbReference type="EMBL" id="MBB6127729.1"/>
    </source>
</evidence>
<protein>
    <recommendedName>
        <fullName evidence="1">IraD/Gp25-like domain-containing protein</fullName>
    </recommendedName>
</protein>
<comment type="caution">
    <text evidence="2">The sequence shown here is derived from an EMBL/GenBank/DDBJ whole genome shotgun (WGS) entry which is preliminary data.</text>
</comment>
<dbReference type="Proteomes" id="UP000548326">
    <property type="component" value="Unassembled WGS sequence"/>
</dbReference>
<sequence>MADSFLGTGWSFPPTFDTTANSVIMTSDEADIQFSLQILLATHKGERVMVPDYGCNLDEILFEPMTTTFKTYIREMIKTAILYYEPRIDLISIQVDDSRETEGVILIILNYTVRTTNSRFNFVYPYYKKEGTEIH</sequence>